<dbReference type="EMBL" id="KZ826072">
    <property type="protein sequence ID" value="PYH88715.1"/>
    <property type="molecule type" value="Genomic_DNA"/>
</dbReference>
<evidence type="ECO:0000313" key="3">
    <source>
        <dbReference type="EMBL" id="PYH88715.1"/>
    </source>
</evidence>
<dbReference type="InterPro" id="IPR020471">
    <property type="entry name" value="AKR"/>
</dbReference>
<feature type="domain" description="NADP-dependent oxidoreductase" evidence="2">
    <location>
        <begin position="128"/>
        <end position="259"/>
    </location>
</feature>
<dbReference type="InterPro" id="IPR023210">
    <property type="entry name" value="NADP_OxRdtase_dom"/>
</dbReference>
<dbReference type="Proteomes" id="UP000247810">
    <property type="component" value="Unassembled WGS sequence"/>
</dbReference>
<dbReference type="GO" id="GO:0016491">
    <property type="term" value="F:oxidoreductase activity"/>
    <property type="evidence" value="ECO:0007669"/>
    <property type="project" value="UniProtKB-KW"/>
</dbReference>
<sequence>MSLSKEVILNTGYEIPLTPSTHGQLGFGTWQSAPGEVGNAVYEASRPDIGICMRLPIGMKRAFHDIPGLKREDIFIVKSPPYGYILTAYSKHRPEAVEPALDVCLAELGLGYLGVGERELDTELPKSKVRSVGVSNHTIKHLEAIIQGSGAIPAVTQFERHPRLQSEDHCKKRGIHTTAYSAFGNNMLGHPLQITHPTVKEVAQAVSRRVGKDMSGAQAILAWSQVGGHSVIPKSVTPSRIRDNFNQVDLTQEEFDHVNTLGLDRRRFNIPMTYSPAWNINLFGEREEEPAAHQVNLGL</sequence>
<name>A0A319CTZ8_9EURO</name>
<accession>A0A319CTZ8</accession>
<dbReference type="SUPFAM" id="SSF51430">
    <property type="entry name" value="NAD(P)-linked oxidoreductase"/>
    <property type="match status" value="1"/>
</dbReference>
<evidence type="ECO:0000259" key="2">
    <source>
        <dbReference type="Pfam" id="PF00248"/>
    </source>
</evidence>
<dbReference type="STRING" id="1448320.A0A319CTZ8"/>
<dbReference type="Gene3D" id="3.20.20.100">
    <property type="entry name" value="NADP-dependent oxidoreductase domain"/>
    <property type="match status" value="2"/>
</dbReference>
<keyword evidence="4" id="KW-1185">Reference proteome</keyword>
<dbReference type="Pfam" id="PF00248">
    <property type="entry name" value="Aldo_ket_red"/>
    <property type="match status" value="1"/>
</dbReference>
<keyword evidence="1" id="KW-0560">Oxidoreductase</keyword>
<gene>
    <name evidence="3" type="ORF">BO71DRAFT_423500</name>
</gene>
<dbReference type="PANTHER" id="PTHR11732">
    <property type="entry name" value="ALDO/KETO REDUCTASE"/>
    <property type="match status" value="1"/>
</dbReference>
<dbReference type="InterPro" id="IPR036812">
    <property type="entry name" value="NAD(P)_OxRdtase_dom_sf"/>
</dbReference>
<proteinExistence type="predicted"/>
<dbReference type="AlphaFoldDB" id="A0A319CTZ8"/>
<reference evidence="3 4" key="1">
    <citation type="submission" date="2018-02" db="EMBL/GenBank/DDBJ databases">
        <title>The genomes of Aspergillus section Nigri reveals drivers in fungal speciation.</title>
        <authorList>
            <consortium name="DOE Joint Genome Institute"/>
            <person name="Vesth T.C."/>
            <person name="Nybo J."/>
            <person name="Theobald S."/>
            <person name="Brandl J."/>
            <person name="Frisvad J.C."/>
            <person name="Nielsen K.F."/>
            <person name="Lyhne E.K."/>
            <person name="Kogle M.E."/>
            <person name="Kuo A."/>
            <person name="Riley R."/>
            <person name="Clum A."/>
            <person name="Nolan M."/>
            <person name="Lipzen A."/>
            <person name="Salamov A."/>
            <person name="Henrissat B."/>
            <person name="Wiebenga A."/>
            <person name="De vries R.P."/>
            <person name="Grigoriev I.V."/>
            <person name="Mortensen U.H."/>
            <person name="Andersen M.R."/>
            <person name="Baker S.E."/>
        </authorList>
    </citation>
    <scope>NUCLEOTIDE SEQUENCE [LARGE SCALE GENOMIC DNA]</scope>
    <source>
        <strain evidence="3 4">CBS 707.79</strain>
    </source>
</reference>
<dbReference type="VEuPathDB" id="FungiDB:BO71DRAFT_423500"/>
<evidence type="ECO:0000313" key="4">
    <source>
        <dbReference type="Proteomes" id="UP000247810"/>
    </source>
</evidence>
<evidence type="ECO:0000256" key="1">
    <source>
        <dbReference type="ARBA" id="ARBA00023002"/>
    </source>
</evidence>
<protein>
    <submittedName>
        <fullName evidence="3">Aldo/keto reductase</fullName>
    </submittedName>
</protein>
<dbReference type="OrthoDB" id="416253at2759"/>
<organism evidence="3 4">
    <name type="scientific">Aspergillus ellipticus CBS 707.79</name>
    <dbReference type="NCBI Taxonomy" id="1448320"/>
    <lineage>
        <taxon>Eukaryota</taxon>
        <taxon>Fungi</taxon>
        <taxon>Dikarya</taxon>
        <taxon>Ascomycota</taxon>
        <taxon>Pezizomycotina</taxon>
        <taxon>Eurotiomycetes</taxon>
        <taxon>Eurotiomycetidae</taxon>
        <taxon>Eurotiales</taxon>
        <taxon>Aspergillaceae</taxon>
        <taxon>Aspergillus</taxon>
        <taxon>Aspergillus subgen. Circumdati</taxon>
    </lineage>
</organism>